<comment type="caution">
    <text evidence="10">The sequence shown here is derived from an EMBL/GenBank/DDBJ whole genome shotgun (WGS) entry which is preliminary data.</text>
</comment>
<keyword evidence="7" id="KW-1133">Transmembrane helix</keyword>
<dbReference type="PRINTS" id="PR00344">
    <property type="entry name" value="BCTRLSENSOR"/>
</dbReference>
<feature type="transmembrane region" description="Helical" evidence="7">
    <location>
        <begin position="44"/>
        <end position="63"/>
    </location>
</feature>
<gene>
    <name evidence="10" type="ORF">CWE14_03545</name>
</gene>
<dbReference type="EMBL" id="PIPO01000001">
    <property type="protein sequence ID" value="RUO35081.1"/>
    <property type="molecule type" value="Genomic_DNA"/>
</dbReference>
<dbReference type="InterPro" id="IPR036890">
    <property type="entry name" value="HATPase_C_sf"/>
</dbReference>
<keyword evidence="10" id="KW-0067">ATP-binding</keyword>
<dbReference type="GO" id="GO:0000155">
    <property type="term" value="F:phosphorelay sensor kinase activity"/>
    <property type="evidence" value="ECO:0007669"/>
    <property type="project" value="InterPro"/>
</dbReference>
<keyword evidence="6" id="KW-0418">Kinase</keyword>
<keyword evidence="7" id="KW-0812">Transmembrane</keyword>
<evidence type="ECO:0000256" key="6">
    <source>
        <dbReference type="ARBA" id="ARBA00022777"/>
    </source>
</evidence>
<evidence type="ECO:0000256" key="4">
    <source>
        <dbReference type="ARBA" id="ARBA00022553"/>
    </source>
</evidence>
<keyword evidence="4" id="KW-0597">Phosphoprotein</keyword>
<dbReference type="SMART" id="SM00304">
    <property type="entry name" value="HAMP"/>
    <property type="match status" value="1"/>
</dbReference>
<dbReference type="SMART" id="SM00387">
    <property type="entry name" value="HATPase_c"/>
    <property type="match status" value="1"/>
</dbReference>
<evidence type="ECO:0000256" key="3">
    <source>
        <dbReference type="ARBA" id="ARBA00012438"/>
    </source>
</evidence>
<keyword evidence="11" id="KW-1185">Reference proteome</keyword>
<feature type="domain" description="HAMP" evidence="9">
    <location>
        <begin position="64"/>
        <end position="116"/>
    </location>
</feature>
<feature type="transmembrane region" description="Helical" evidence="7">
    <location>
        <begin position="21"/>
        <end position="38"/>
    </location>
</feature>
<dbReference type="PROSITE" id="PS50109">
    <property type="entry name" value="HIS_KIN"/>
    <property type="match status" value="1"/>
</dbReference>
<dbReference type="Pfam" id="PF00672">
    <property type="entry name" value="HAMP"/>
    <property type="match status" value="1"/>
</dbReference>
<evidence type="ECO:0000256" key="7">
    <source>
        <dbReference type="SAM" id="Phobius"/>
    </source>
</evidence>
<protein>
    <recommendedName>
        <fullName evidence="3">histidine kinase</fullName>
        <ecNumber evidence="3">2.7.13.3</ecNumber>
    </recommendedName>
</protein>
<dbReference type="Gene3D" id="6.10.340.10">
    <property type="match status" value="1"/>
</dbReference>
<dbReference type="SUPFAM" id="SSF47384">
    <property type="entry name" value="Homodimeric domain of signal transducing histidine kinase"/>
    <property type="match status" value="1"/>
</dbReference>
<evidence type="ECO:0000259" key="9">
    <source>
        <dbReference type="PROSITE" id="PS50885"/>
    </source>
</evidence>
<dbReference type="InterPro" id="IPR004358">
    <property type="entry name" value="Sig_transdc_His_kin-like_C"/>
</dbReference>
<dbReference type="EC" id="2.7.13.3" evidence="3"/>
<evidence type="ECO:0000256" key="5">
    <source>
        <dbReference type="ARBA" id="ARBA00022679"/>
    </source>
</evidence>
<evidence type="ECO:0000256" key="1">
    <source>
        <dbReference type="ARBA" id="ARBA00000085"/>
    </source>
</evidence>
<dbReference type="PANTHER" id="PTHR43065">
    <property type="entry name" value="SENSOR HISTIDINE KINASE"/>
    <property type="match status" value="1"/>
</dbReference>
<dbReference type="Proteomes" id="UP000287823">
    <property type="component" value="Unassembled WGS sequence"/>
</dbReference>
<comment type="catalytic activity">
    <reaction evidence="1">
        <text>ATP + protein L-histidine = ADP + protein N-phospho-L-histidine.</text>
        <dbReference type="EC" id="2.7.13.3"/>
    </reaction>
</comment>
<evidence type="ECO:0000259" key="8">
    <source>
        <dbReference type="PROSITE" id="PS50109"/>
    </source>
</evidence>
<dbReference type="PANTHER" id="PTHR43065:SF51">
    <property type="entry name" value="HISTIDINE KINASE"/>
    <property type="match status" value="1"/>
</dbReference>
<evidence type="ECO:0000313" key="11">
    <source>
        <dbReference type="Proteomes" id="UP000287823"/>
    </source>
</evidence>
<name>A0A432WMX2_9GAMM</name>
<organism evidence="10 11">
    <name type="scientific">Aliidiomarina soli</name>
    <dbReference type="NCBI Taxonomy" id="1928574"/>
    <lineage>
        <taxon>Bacteria</taxon>
        <taxon>Pseudomonadati</taxon>
        <taxon>Pseudomonadota</taxon>
        <taxon>Gammaproteobacteria</taxon>
        <taxon>Alteromonadales</taxon>
        <taxon>Idiomarinaceae</taxon>
        <taxon>Aliidiomarina</taxon>
    </lineage>
</organism>
<dbReference type="InterPro" id="IPR003594">
    <property type="entry name" value="HATPase_dom"/>
</dbReference>
<dbReference type="InterPro" id="IPR003660">
    <property type="entry name" value="HAMP_dom"/>
</dbReference>
<dbReference type="AlphaFoldDB" id="A0A432WMX2"/>
<comment type="subcellular location">
    <subcellularLocation>
        <location evidence="2">Membrane</location>
    </subcellularLocation>
</comment>
<dbReference type="GO" id="GO:0005524">
    <property type="term" value="F:ATP binding"/>
    <property type="evidence" value="ECO:0007669"/>
    <property type="project" value="UniProtKB-KW"/>
</dbReference>
<dbReference type="PROSITE" id="PS50885">
    <property type="entry name" value="HAMP"/>
    <property type="match status" value="1"/>
</dbReference>
<keyword evidence="7" id="KW-0472">Membrane</keyword>
<evidence type="ECO:0000256" key="2">
    <source>
        <dbReference type="ARBA" id="ARBA00004370"/>
    </source>
</evidence>
<dbReference type="InterPro" id="IPR005467">
    <property type="entry name" value="His_kinase_dom"/>
</dbReference>
<proteinExistence type="predicted"/>
<reference evidence="10 11" key="1">
    <citation type="journal article" date="2011" name="Front. Microbiol.">
        <title>Genomic signatures of strain selection and enhancement in Bacillus atrophaeus var. globigii, a historical biowarfare simulant.</title>
        <authorList>
            <person name="Gibbons H.S."/>
            <person name="Broomall S.M."/>
            <person name="McNew L.A."/>
            <person name="Daligault H."/>
            <person name="Chapman C."/>
            <person name="Bruce D."/>
            <person name="Karavis M."/>
            <person name="Krepps M."/>
            <person name="McGregor P.A."/>
            <person name="Hong C."/>
            <person name="Park K.H."/>
            <person name="Akmal A."/>
            <person name="Feldman A."/>
            <person name="Lin J.S."/>
            <person name="Chang W.E."/>
            <person name="Higgs B.W."/>
            <person name="Demirev P."/>
            <person name="Lindquist J."/>
            <person name="Liem A."/>
            <person name="Fochler E."/>
            <person name="Read T.D."/>
            <person name="Tapia R."/>
            <person name="Johnson S."/>
            <person name="Bishop-Lilly K.A."/>
            <person name="Detter C."/>
            <person name="Han C."/>
            <person name="Sozhamannan S."/>
            <person name="Rosenzweig C.N."/>
            <person name="Skowronski E.W."/>
        </authorList>
    </citation>
    <scope>NUCLEOTIDE SEQUENCE [LARGE SCALE GENOMIC DNA]</scope>
    <source>
        <strain evidence="10 11">Y4G10-17</strain>
    </source>
</reference>
<sequence length="435" mass="48452">MKRLSSLSFRFRLSTSHRLNLLCLLLTLLALGVQFAYLEKAPHISAIICAGGLLLALFLRWMLRPLMTEIHALNLHAQNLQDGSFNTSANQLNIHELGSLAESLQSMSAQLRAERASLYQRELLLDTVLQSSPLALVLTDASDTVLMSNPAARQLLTASNPIDGSKLTAAASKVEVLAEAIGSRQQGLLRLPDQSVWHLSVNQFKLNHNQHWLYLLKPLTREIQREELTAWKKLLRVIGHELNNSLAPLSSLAYSGQQRAQQLQQSELTGLFETISARATDINQFVQAYIHFAKLPPPQLATVNWPRLINQLQNLYDFELRGDLPQRAWQADPSQLHQVLLNLLKNAHESGSQPELIYLEITERGQQLEITIQDGGGGMSEQQLQHALIPFYSTKATGSGIGLTLCRDIIEAHGGRINLRNQPCGLEVTLLLPQP</sequence>
<feature type="domain" description="Histidine kinase" evidence="8">
    <location>
        <begin position="237"/>
        <end position="435"/>
    </location>
</feature>
<keyword evidence="5" id="KW-0808">Transferase</keyword>
<dbReference type="Pfam" id="PF02518">
    <property type="entry name" value="HATPase_c"/>
    <property type="match status" value="1"/>
</dbReference>
<evidence type="ECO:0000313" key="10">
    <source>
        <dbReference type="EMBL" id="RUO35081.1"/>
    </source>
</evidence>
<accession>A0A432WMX2</accession>
<dbReference type="SUPFAM" id="SSF55874">
    <property type="entry name" value="ATPase domain of HSP90 chaperone/DNA topoisomerase II/histidine kinase"/>
    <property type="match status" value="1"/>
</dbReference>
<dbReference type="Gene3D" id="3.30.565.10">
    <property type="entry name" value="Histidine kinase-like ATPase, C-terminal domain"/>
    <property type="match status" value="1"/>
</dbReference>
<dbReference type="InterPro" id="IPR036097">
    <property type="entry name" value="HisK_dim/P_sf"/>
</dbReference>
<dbReference type="GO" id="GO:0016020">
    <property type="term" value="C:membrane"/>
    <property type="evidence" value="ECO:0007669"/>
    <property type="project" value="UniProtKB-SubCell"/>
</dbReference>
<keyword evidence="10" id="KW-0547">Nucleotide-binding</keyword>